<comment type="caution">
    <text evidence="2">The sequence shown here is derived from an EMBL/GenBank/DDBJ whole genome shotgun (WGS) entry which is preliminary data.</text>
</comment>
<feature type="compositionally biased region" description="Low complexity" evidence="1">
    <location>
        <begin position="387"/>
        <end position="396"/>
    </location>
</feature>
<evidence type="ECO:0000313" key="3">
    <source>
        <dbReference type="Proteomes" id="UP000612055"/>
    </source>
</evidence>
<feature type="compositionally biased region" description="Low complexity" evidence="1">
    <location>
        <begin position="505"/>
        <end position="522"/>
    </location>
</feature>
<protein>
    <submittedName>
        <fullName evidence="2">Uncharacterized protein</fullName>
    </submittedName>
</protein>
<dbReference type="Proteomes" id="UP000612055">
    <property type="component" value="Unassembled WGS sequence"/>
</dbReference>
<name>A0A836C0S0_9CHLO</name>
<evidence type="ECO:0000256" key="1">
    <source>
        <dbReference type="SAM" id="MobiDB-lite"/>
    </source>
</evidence>
<sequence>MRNAVHEAEARAVGEEQDDLAGPAWEELAAAADADAERYDRILTQMGLAESAAPDLALYGYCSNLDGSQLLELAEALRPGLLEASAAWAQLAQAARCLLSGGGGVRGPILQVLRAAVTGLLLLHGIPSAALEPWGGEGQGPEPLACAGVALAHVTLQSQMDDEILESEEEPMWTLSPPPGLIHYALCHGPIGVSNKAQPYPPTRYSADHLGWLTDQLMDRSLAYLKETELLRACMTPMGAVPSADQRMAPERAGPSLEELRRLAGAAHALHRCWTADPLGRKGRLASPLLPEPRGELQDSASLRPNLDLDVDLDRGRDDARLASRRGGGGEGSRERGGSCADDQSNNGRQEASHGDAERFPNCPKGPEPGAEAQAGPGPGPGPGPEPAWASTGAVATPPPAAPETPPPGHPRRCCLFDPLWSWAPRDTSGHNPPGGCSSSGGGVNGSGGGPDAPEPWEAELPWLAWLGRQGLVGQNDVPDAKLVTRVTVILTSVERRAHAFLRQAQAQAQGGPSGSPAARSALTSPGGGLSRLGEPAARAQEFVCHIHGEMRKQMRTSLSSRQDLAQTIVLLLQGQSLPGSPAEIAEQLVPGLLAAQPGTWGGLLLGWEVAAEEPVALQAARACRSSSSSGVGGVGGGGGGDAAGPGLAAQGGGTAAAAAVANPVATLARVMLPYCGAPQLHLLLCQALTFAQMGPSDGNARAIAESRARFEEMAAVVALQALESGAWERLRARVLVEAGGGGGRGRGPGLSPAAASPDLALALAKASAALQAGASAASRGAAAATASAPAAVADADATPPPPLPPPCYGPGLDPAETRAALLRLAQSSPVGGVQDLPIPRPPLQPQSLVLEGPEHATEVLAILENLTCRQWNGVEYLHPLAFFPEVLHSGTGGGSGGAAAASATAVCSNAGSKQRAAGAWDPKAVRVLIHDLQVGCLPMPNGRHSDKYPWAEMAAHTPKITPTSAMAKPRAAHLKDAKAALLDKGLGGMWVSGYGVVGALGALMLAAEVRQEMRQLGRDCCAMVVDVSCKDLDNAAQKQAEAQARRGSKAGASTSASAAPLDGSGAKPWAGLSALVGELASHLCTIRNVDILLRPYRALQDAGLKNPVAGFAAKFEDKLCIAELKLLGLLSPGPGGCGPLREGLQVQLWIMECVSGRPGELVLPDMTRHKRAGAGGAPLGAAAKRSGAKR</sequence>
<feature type="region of interest" description="Disordered" evidence="1">
    <location>
        <begin position="794"/>
        <end position="813"/>
    </location>
</feature>
<feature type="compositionally biased region" description="Low complexity" evidence="1">
    <location>
        <begin position="1050"/>
        <end position="1060"/>
    </location>
</feature>
<feature type="region of interest" description="Disordered" evidence="1">
    <location>
        <begin position="426"/>
        <end position="457"/>
    </location>
</feature>
<feature type="region of interest" description="Disordered" evidence="1">
    <location>
        <begin position="281"/>
        <end position="411"/>
    </location>
</feature>
<accession>A0A836C0S0</accession>
<gene>
    <name evidence="2" type="ORF">HYH03_007046</name>
</gene>
<organism evidence="2 3">
    <name type="scientific">Edaphochlamys debaryana</name>
    <dbReference type="NCBI Taxonomy" id="47281"/>
    <lineage>
        <taxon>Eukaryota</taxon>
        <taxon>Viridiplantae</taxon>
        <taxon>Chlorophyta</taxon>
        <taxon>core chlorophytes</taxon>
        <taxon>Chlorophyceae</taxon>
        <taxon>CS clade</taxon>
        <taxon>Chlamydomonadales</taxon>
        <taxon>Chlamydomonadales incertae sedis</taxon>
        <taxon>Edaphochlamys</taxon>
    </lineage>
</organism>
<feature type="region of interest" description="Disordered" evidence="1">
    <location>
        <begin position="505"/>
        <end position="534"/>
    </location>
</feature>
<evidence type="ECO:0000313" key="2">
    <source>
        <dbReference type="EMBL" id="KAG2494803.1"/>
    </source>
</evidence>
<dbReference type="EMBL" id="JAEHOE010000028">
    <property type="protein sequence ID" value="KAG2494803.1"/>
    <property type="molecule type" value="Genomic_DNA"/>
</dbReference>
<keyword evidence="3" id="KW-1185">Reference proteome</keyword>
<dbReference type="AlphaFoldDB" id="A0A836C0S0"/>
<feature type="region of interest" description="Disordered" evidence="1">
    <location>
        <begin position="1041"/>
        <end position="1063"/>
    </location>
</feature>
<reference evidence="2" key="1">
    <citation type="journal article" date="2020" name="bioRxiv">
        <title>Comparative genomics of Chlamydomonas.</title>
        <authorList>
            <person name="Craig R.J."/>
            <person name="Hasan A.R."/>
            <person name="Ness R.W."/>
            <person name="Keightley P.D."/>
        </authorList>
    </citation>
    <scope>NUCLEOTIDE SEQUENCE</scope>
    <source>
        <strain evidence="2">CCAP 11/70</strain>
    </source>
</reference>
<proteinExistence type="predicted"/>
<feature type="compositionally biased region" description="Pro residues" evidence="1">
    <location>
        <begin position="799"/>
        <end position="809"/>
    </location>
</feature>
<feature type="compositionally biased region" description="Gly residues" evidence="1">
    <location>
        <begin position="438"/>
        <end position="451"/>
    </location>
</feature>
<feature type="compositionally biased region" description="Pro residues" evidence="1">
    <location>
        <begin position="397"/>
        <end position="409"/>
    </location>
</feature>
<feature type="compositionally biased region" description="Basic and acidic residues" evidence="1">
    <location>
        <begin position="312"/>
        <end position="322"/>
    </location>
</feature>